<dbReference type="Proteomes" id="UP000029629">
    <property type="component" value="Unassembled WGS sequence"/>
</dbReference>
<dbReference type="OrthoDB" id="9801383at2"/>
<organism evidence="2 3">
    <name type="scientific">Oligella urethralis DNF00040</name>
    <dbReference type="NCBI Taxonomy" id="1401065"/>
    <lineage>
        <taxon>Bacteria</taxon>
        <taxon>Pseudomonadati</taxon>
        <taxon>Pseudomonadota</taxon>
        <taxon>Betaproteobacteria</taxon>
        <taxon>Burkholderiales</taxon>
        <taxon>Alcaligenaceae</taxon>
        <taxon>Oligella</taxon>
    </lineage>
</organism>
<reference evidence="2 3" key="1">
    <citation type="submission" date="2014-07" db="EMBL/GenBank/DDBJ databases">
        <authorList>
            <person name="McCorrison J."/>
            <person name="Sanka R."/>
            <person name="Torralba M."/>
            <person name="Gillis M."/>
            <person name="Haft D.H."/>
            <person name="Methe B."/>
            <person name="Sutton G."/>
            <person name="Nelson K.E."/>
        </authorList>
    </citation>
    <scope>NUCLEOTIDE SEQUENCE [LARGE SCALE GENOMIC DNA]</scope>
    <source>
        <strain evidence="2 3">DNF00040</strain>
    </source>
</reference>
<comment type="caution">
    <text evidence="2">The sequence shown here is derived from an EMBL/GenBank/DDBJ whole genome shotgun (WGS) entry which is preliminary data.</text>
</comment>
<protein>
    <submittedName>
        <fullName evidence="2">Transcriptional initiation protein Tat</fullName>
    </submittedName>
</protein>
<accession>A0A096AHB1</accession>
<dbReference type="SUPFAM" id="SSF63829">
    <property type="entry name" value="Calcium-dependent phosphotriesterase"/>
    <property type="match status" value="1"/>
</dbReference>
<name>A0A096AHB1_9BURK</name>
<proteinExistence type="predicted"/>
<evidence type="ECO:0000313" key="2">
    <source>
        <dbReference type="EMBL" id="KGF30102.1"/>
    </source>
</evidence>
<keyword evidence="3" id="KW-1185">Reference proteome</keyword>
<evidence type="ECO:0000313" key="3">
    <source>
        <dbReference type="Proteomes" id="UP000029629"/>
    </source>
</evidence>
<sequence length="713" mass="78436">MKDFDLDDIAANPVETTPFHDLVVAAQSRRNFLKAGLGLGAIGFFGLGLNPFTNAQAAEGVSASQGAALAKFNPEELKAFAGLEANGLDTITLPEGYKYAVINRWGDKLHSDSPEFRGDASDSGDDQLKQIGFNHDGLHFFPIDSKDSVSGSSVEGLLVTNHEYVTPHYFYPKGVVPGGEGWNADWVRKSQHAQGASVVHVRLNDKGLWEPVLDSKYNRNINANTLMQLVGAAAGTDLVRTNKDGSGREVYGTFGNCGNGYTFWNTYLTCEENFTDYFGVGNKNADEVEYSAFLNDKQTALLQRYKGSSKSSDEGYRWDTHDERFDWTVEPNEVNRFGWVVEIDPFDPESKPKKLTALGRFKHENAAITLAPDNRVVVYMGDDQRSEYIYKFISSGKFDPNNDKANRELLHEGTLYVAVFSDNEASEGYMGTGKWVPLVLETATVDGGRLADLFADMGELLVHTRQAADAVGATPMDRPEWVAVHPHSKEVFVTLTNNSNRGSDKARYPGGPKHPGVYGPNPRNKNSYGQIVRWREAANDATADSFEWDVFVLAGNPNIHQDDKAGSSNIDKRNTFNSPDGLAVDPRGLLWILTDGNYSNQGEYEGQGNNSMLVADPESKVLRRFMVGPRGCEVTGITWTPDMKYIFVNIQHPGEGPMLKEAQNSTKAPTVEEAQNNPTGSSTWPDGDQATRPRPATVVIWREDGNVVGSFPA</sequence>
<evidence type="ECO:0000256" key="1">
    <source>
        <dbReference type="SAM" id="MobiDB-lite"/>
    </source>
</evidence>
<dbReference type="eggNOG" id="COG3211">
    <property type="taxonomic scope" value="Bacteria"/>
</dbReference>
<feature type="compositionally biased region" description="Polar residues" evidence="1">
    <location>
        <begin position="662"/>
        <end position="684"/>
    </location>
</feature>
<feature type="region of interest" description="Disordered" evidence="1">
    <location>
        <begin position="498"/>
        <end position="524"/>
    </location>
</feature>
<dbReference type="InterPro" id="IPR006311">
    <property type="entry name" value="TAT_signal"/>
</dbReference>
<dbReference type="AlphaFoldDB" id="A0A096AHB1"/>
<dbReference type="EMBL" id="JRNI01000030">
    <property type="protein sequence ID" value="KGF30102.1"/>
    <property type="molecule type" value="Genomic_DNA"/>
</dbReference>
<dbReference type="RefSeq" id="WP_036559778.1">
    <property type="nucleotide sequence ID" value="NZ_JRNI01000030.1"/>
</dbReference>
<dbReference type="Pfam" id="PF05787">
    <property type="entry name" value="PhoX"/>
    <property type="match status" value="1"/>
</dbReference>
<dbReference type="PANTHER" id="PTHR35399">
    <property type="entry name" value="SLR8030 PROTEIN"/>
    <property type="match status" value="1"/>
</dbReference>
<feature type="region of interest" description="Disordered" evidence="1">
    <location>
        <begin position="659"/>
        <end position="693"/>
    </location>
</feature>
<gene>
    <name evidence="2" type="ORF">HMPREF2130_07885</name>
</gene>
<dbReference type="InterPro" id="IPR008557">
    <property type="entry name" value="PhoX"/>
</dbReference>
<dbReference type="PANTHER" id="PTHR35399:SF2">
    <property type="entry name" value="DUF839 DOMAIN-CONTAINING PROTEIN"/>
    <property type="match status" value="1"/>
</dbReference>
<dbReference type="PROSITE" id="PS51318">
    <property type="entry name" value="TAT"/>
    <property type="match status" value="1"/>
</dbReference>